<feature type="region of interest" description="Pyrophosphorylase" evidence="18">
    <location>
        <begin position="1"/>
        <end position="229"/>
    </location>
</feature>
<feature type="binding site" evidence="18">
    <location>
        <begin position="386"/>
        <end position="387"/>
    </location>
    <ligand>
        <name>acetyl-CoA</name>
        <dbReference type="ChEBI" id="CHEBI:57288"/>
    </ligand>
</feature>
<evidence type="ECO:0000259" key="20">
    <source>
        <dbReference type="Pfam" id="PF25087"/>
    </source>
</evidence>
<dbReference type="SUPFAM" id="SSF51161">
    <property type="entry name" value="Trimeric LpxA-like enzymes"/>
    <property type="match status" value="1"/>
</dbReference>
<dbReference type="Gene3D" id="2.160.10.10">
    <property type="entry name" value="Hexapeptide repeat proteins"/>
    <property type="match status" value="1"/>
</dbReference>
<comment type="function">
    <text evidence="17 18">Catalyzes the last two sequential reactions in the de novo biosynthetic pathway for UDP-N-acetylglucosamine (UDP-GlcNAc). The C-terminal domain catalyzes the transfer of acetyl group from acetyl coenzyme A to glucosamine-1-phosphate (GlcN-1-P) to produce N-acetylglucosamine-1-phosphate (GlcNAc-1-P), which is converted into UDP-GlcNAc by the transfer of uridine 5-monophosphate (from uridine 5-triphosphate), a reaction catalyzed by the N-terminal domain.</text>
</comment>
<dbReference type="InterPro" id="IPR025877">
    <property type="entry name" value="MobA-like_NTP_Trfase"/>
</dbReference>
<feature type="binding site" evidence="18">
    <location>
        <begin position="103"/>
        <end position="105"/>
    </location>
    <ligand>
        <name>UDP-N-acetyl-alpha-D-glucosamine</name>
        <dbReference type="ChEBI" id="CHEBI:57705"/>
    </ligand>
</feature>
<comment type="similarity">
    <text evidence="2 18">In the C-terminal section; belongs to the transferase hexapeptide repeat family.</text>
</comment>
<evidence type="ECO:0000256" key="17">
    <source>
        <dbReference type="ARBA" id="ARBA00049628"/>
    </source>
</evidence>
<sequence>MTNTPLSIVILAAGKGTRMYSDLPKVLHKIAGKPMVKHVIDTVKQLNPKHIHLIYGHGGELMQNRLQEEPVNWILQTEQLGTGHAMQQAAPYFEDNENILMLYGDGPLIKAETLQKLILAKPEKGISLLTVDLQNPTGYGRIIRENGNVVGIVEQKDANAEQLKITEINTGVMLFNGASLKKWLSRLNNNNAQGEYYITDVISLANQDECTVVAVQAEDFMEVEGVNNRLQLATLERYFQSKQANELLLAGVTLLDPQRFDLRGELEHGKDVEIDVNVIIEGKVRLGNKVKIGAGCILKNCSIGNDVQIKPYSIIEDSIIEQCASIGPFSRLRPGTTLAANTHIGNFVEIKKSQIGQGSKINHLTYVGDAEVGSDCNIGAGVITCNYDGANKFKTVIGNNVFVGSDSQLVAPIKIADGATIGAGATVTKDVNKDELVISRVPQRHIQGWPRPAKKK</sequence>
<keyword evidence="11 18" id="KW-0573">Peptidoglycan synthesis</keyword>
<evidence type="ECO:0000313" key="21">
    <source>
        <dbReference type="EMBL" id="OOF67966.1"/>
    </source>
</evidence>
<comment type="cofactor">
    <cofactor evidence="18">
        <name>Mg(2+)</name>
        <dbReference type="ChEBI" id="CHEBI:18420"/>
    </cofactor>
    <text evidence="18">Binds 1 Mg(2+) ion per subunit.</text>
</comment>
<evidence type="ECO:0000259" key="19">
    <source>
        <dbReference type="Pfam" id="PF12804"/>
    </source>
</evidence>
<protein>
    <recommendedName>
        <fullName evidence="18">Bifunctional protein GlmU</fullName>
    </recommendedName>
    <domain>
        <recommendedName>
            <fullName evidence="18">UDP-N-acetylglucosamine pyrophosphorylase</fullName>
            <ecNumber evidence="18">2.7.7.23</ecNumber>
        </recommendedName>
        <alternativeName>
            <fullName evidence="18">N-acetylglucosamine-1-phosphate uridyltransferase</fullName>
        </alternativeName>
    </domain>
    <domain>
        <recommendedName>
            <fullName evidence="18">Glucosamine-1-phosphate N-acetyltransferase</fullName>
            <ecNumber evidence="18">2.3.1.157</ecNumber>
        </recommendedName>
    </domain>
</protein>
<dbReference type="NCBIfam" id="NF006986">
    <property type="entry name" value="PRK09451.1"/>
    <property type="match status" value="1"/>
</dbReference>
<keyword evidence="13 18" id="KW-0012">Acyltransferase</keyword>
<dbReference type="Pfam" id="PF12804">
    <property type="entry name" value="NTP_transf_3"/>
    <property type="match status" value="1"/>
</dbReference>
<dbReference type="Pfam" id="PF25087">
    <property type="entry name" value="GMPPB_C"/>
    <property type="match status" value="1"/>
</dbReference>
<evidence type="ECO:0000256" key="7">
    <source>
        <dbReference type="ARBA" id="ARBA00022723"/>
    </source>
</evidence>
<dbReference type="InterPro" id="IPR001451">
    <property type="entry name" value="Hexapep"/>
</dbReference>
<dbReference type="EC" id="2.7.7.23" evidence="18"/>
<proteinExistence type="inferred from homology"/>
<feature type="binding site" evidence="18">
    <location>
        <position position="169"/>
    </location>
    <ligand>
        <name>UDP-N-acetyl-alpha-D-glucosamine</name>
        <dbReference type="ChEBI" id="CHEBI:57705"/>
    </ligand>
</feature>
<evidence type="ECO:0000256" key="4">
    <source>
        <dbReference type="ARBA" id="ARBA00022490"/>
    </source>
</evidence>
<evidence type="ECO:0000256" key="14">
    <source>
        <dbReference type="ARBA" id="ARBA00023316"/>
    </source>
</evidence>
<feature type="binding site" evidence="18">
    <location>
        <position position="351"/>
    </location>
    <ligand>
        <name>UDP-N-acetyl-alpha-D-glucosamine</name>
        <dbReference type="ChEBI" id="CHEBI:57705"/>
    </ligand>
</feature>
<evidence type="ECO:0000313" key="22">
    <source>
        <dbReference type="Proteomes" id="UP000188820"/>
    </source>
</evidence>
<feature type="active site" description="Proton acceptor" evidence="18">
    <location>
        <position position="363"/>
    </location>
</feature>
<keyword evidence="14 18" id="KW-0961">Cell wall biogenesis/degradation</keyword>
<keyword evidence="4 18" id="KW-0963">Cytoplasm</keyword>
<feature type="binding site" evidence="18">
    <location>
        <position position="366"/>
    </location>
    <ligand>
        <name>UDP-N-acetyl-alpha-D-glucosamine</name>
        <dbReference type="ChEBI" id="CHEBI:57705"/>
    </ligand>
</feature>
<feature type="domain" description="MobA-like NTP transferase" evidence="19">
    <location>
        <begin position="9"/>
        <end position="120"/>
    </location>
</feature>
<keyword evidence="6 18" id="KW-0548">Nucleotidyltransferase</keyword>
<dbReference type="InterPro" id="IPR056729">
    <property type="entry name" value="GMPPB_C"/>
</dbReference>
<keyword evidence="5 18" id="KW-0808">Transferase</keyword>
<reference evidence="21 22" key="1">
    <citation type="submission" date="2016-10" db="EMBL/GenBank/DDBJ databases">
        <title>Rodentibacter gen. nov. and new species.</title>
        <authorList>
            <person name="Christensen H."/>
        </authorList>
    </citation>
    <scope>NUCLEOTIDE SEQUENCE [LARGE SCALE GENOMIC DNA]</scope>
    <source>
        <strain evidence="21 22">1998236014</strain>
    </source>
</reference>
<dbReference type="InterPro" id="IPR038009">
    <property type="entry name" value="GlmU_C_LbH"/>
</dbReference>
<feature type="binding site" evidence="18">
    <location>
        <begin position="11"/>
        <end position="14"/>
    </location>
    <ligand>
        <name>UDP-N-acetyl-alpha-D-glucosamine</name>
        <dbReference type="ChEBI" id="CHEBI:57705"/>
    </ligand>
</feature>
<evidence type="ECO:0000256" key="3">
    <source>
        <dbReference type="ARBA" id="ARBA00007947"/>
    </source>
</evidence>
<evidence type="ECO:0000256" key="12">
    <source>
        <dbReference type="ARBA" id="ARBA00023268"/>
    </source>
</evidence>
<comment type="catalytic activity">
    <reaction evidence="15 18">
        <text>alpha-D-glucosamine 1-phosphate + acetyl-CoA = N-acetyl-alpha-D-glucosamine 1-phosphate + CoA + H(+)</text>
        <dbReference type="Rhea" id="RHEA:13725"/>
        <dbReference type="ChEBI" id="CHEBI:15378"/>
        <dbReference type="ChEBI" id="CHEBI:57287"/>
        <dbReference type="ChEBI" id="CHEBI:57288"/>
        <dbReference type="ChEBI" id="CHEBI:57776"/>
        <dbReference type="ChEBI" id="CHEBI:58516"/>
        <dbReference type="EC" id="2.3.1.157"/>
    </reaction>
</comment>
<feature type="binding site" evidence="18">
    <location>
        <position position="423"/>
    </location>
    <ligand>
        <name>acetyl-CoA</name>
        <dbReference type="ChEBI" id="CHEBI:57288"/>
    </ligand>
</feature>
<feature type="binding site" evidence="18">
    <location>
        <position position="440"/>
    </location>
    <ligand>
        <name>acetyl-CoA</name>
        <dbReference type="ChEBI" id="CHEBI:57288"/>
    </ligand>
</feature>
<comment type="caution">
    <text evidence="21">The sequence shown here is derived from an EMBL/GenBank/DDBJ whole genome shotgun (WGS) entry which is preliminary data.</text>
</comment>
<evidence type="ECO:0000256" key="18">
    <source>
        <dbReference type="HAMAP-Rule" id="MF_01631"/>
    </source>
</evidence>
<feature type="binding site" evidence="18">
    <location>
        <position position="405"/>
    </location>
    <ligand>
        <name>acetyl-CoA</name>
        <dbReference type="ChEBI" id="CHEBI:57288"/>
    </ligand>
</feature>
<feature type="binding site" evidence="18">
    <location>
        <position position="227"/>
    </location>
    <ligand>
        <name>Mg(2+)</name>
        <dbReference type="ChEBI" id="CHEBI:18420"/>
    </ligand>
</feature>
<evidence type="ECO:0000256" key="8">
    <source>
        <dbReference type="ARBA" id="ARBA00022737"/>
    </source>
</evidence>
<feature type="binding site" evidence="18">
    <location>
        <position position="380"/>
    </location>
    <ligand>
        <name>acetyl-CoA</name>
        <dbReference type="ChEBI" id="CHEBI:57288"/>
    </ligand>
</feature>
<keyword evidence="10 18" id="KW-0133">Cell shape</keyword>
<evidence type="ECO:0000256" key="15">
    <source>
        <dbReference type="ARBA" id="ARBA00048247"/>
    </source>
</evidence>
<keyword evidence="12 18" id="KW-0511">Multifunctional enzyme</keyword>
<evidence type="ECO:0000256" key="9">
    <source>
        <dbReference type="ARBA" id="ARBA00022842"/>
    </source>
</evidence>
<accession>A0ABX3KWV2</accession>
<feature type="binding site" evidence="18">
    <location>
        <position position="76"/>
    </location>
    <ligand>
        <name>UDP-N-acetyl-alpha-D-glucosamine</name>
        <dbReference type="ChEBI" id="CHEBI:57705"/>
    </ligand>
</feature>
<name>A0ABX3KWV2_9PAST</name>
<comment type="similarity">
    <text evidence="3 18">In the N-terminal section; belongs to the N-acetylglucosamine-1-phosphate uridyltransferase family.</text>
</comment>
<dbReference type="Pfam" id="PF00132">
    <property type="entry name" value="Hexapep"/>
    <property type="match status" value="1"/>
</dbReference>
<keyword evidence="8 18" id="KW-0677">Repeat</keyword>
<feature type="binding site" evidence="18">
    <location>
        <position position="105"/>
    </location>
    <ligand>
        <name>Mg(2+)</name>
        <dbReference type="ChEBI" id="CHEBI:18420"/>
    </ligand>
</feature>
<keyword evidence="22" id="KW-1185">Reference proteome</keyword>
<feature type="binding site" evidence="18">
    <location>
        <position position="377"/>
    </location>
    <ligand>
        <name>UDP-N-acetyl-alpha-D-glucosamine</name>
        <dbReference type="ChEBI" id="CHEBI:57705"/>
    </ligand>
</feature>
<comment type="pathway">
    <text evidence="18">Nucleotide-sugar biosynthesis; UDP-N-acetyl-alpha-D-glucosamine biosynthesis; N-acetyl-alpha-D-glucosamine 1-phosphate from alpha-D-glucosamine 6-phosphate (route II): step 2/2.</text>
</comment>
<dbReference type="EC" id="2.3.1.157" evidence="18"/>
<evidence type="ECO:0000256" key="10">
    <source>
        <dbReference type="ARBA" id="ARBA00022960"/>
    </source>
</evidence>
<feature type="binding site" evidence="18">
    <location>
        <position position="333"/>
    </location>
    <ligand>
        <name>UDP-N-acetyl-alpha-D-glucosamine</name>
        <dbReference type="ChEBI" id="CHEBI:57705"/>
    </ligand>
</feature>
<comment type="pathway">
    <text evidence="18">Bacterial outer membrane biogenesis; LPS lipid A biosynthesis.</text>
</comment>
<evidence type="ECO:0000256" key="13">
    <source>
        <dbReference type="ARBA" id="ARBA00023315"/>
    </source>
</evidence>
<dbReference type="Proteomes" id="UP000188820">
    <property type="component" value="Unassembled WGS sequence"/>
</dbReference>
<dbReference type="Gene3D" id="3.90.550.10">
    <property type="entry name" value="Spore Coat Polysaccharide Biosynthesis Protein SpsA, Chain A"/>
    <property type="match status" value="1"/>
</dbReference>
<feature type="binding site" evidence="18">
    <location>
        <position position="140"/>
    </location>
    <ligand>
        <name>UDP-N-acetyl-alpha-D-glucosamine</name>
        <dbReference type="ChEBI" id="CHEBI:57705"/>
    </ligand>
</feature>
<evidence type="ECO:0000256" key="1">
    <source>
        <dbReference type="ARBA" id="ARBA00004496"/>
    </source>
</evidence>
<evidence type="ECO:0000256" key="2">
    <source>
        <dbReference type="ARBA" id="ARBA00007707"/>
    </source>
</evidence>
<keyword evidence="9 18" id="KW-0460">Magnesium</keyword>
<comment type="pathway">
    <text evidence="18">Nucleotide-sugar biosynthesis; UDP-N-acetyl-alpha-D-glucosamine biosynthesis; UDP-N-acetyl-alpha-D-glucosamine from N-acetyl-alpha-D-glucosamine 1-phosphate: step 1/1.</text>
</comment>
<gene>
    <name evidence="18" type="primary">glmU</name>
    <name evidence="21" type="ORF">BKG89_08395</name>
</gene>
<comment type="subcellular location">
    <subcellularLocation>
        <location evidence="1 18">Cytoplasm</location>
    </subcellularLocation>
</comment>
<comment type="subunit">
    <text evidence="18">Homotrimer.</text>
</comment>
<dbReference type="InterPro" id="IPR018357">
    <property type="entry name" value="Hexapep_transf_CS"/>
</dbReference>
<dbReference type="InterPro" id="IPR005882">
    <property type="entry name" value="Bifunctional_GlmU"/>
</dbReference>
<organism evidence="21 22">
    <name type="scientific">Rodentibacter caecimuris</name>
    <dbReference type="NCBI Taxonomy" id="1796644"/>
    <lineage>
        <taxon>Bacteria</taxon>
        <taxon>Pseudomonadati</taxon>
        <taxon>Pseudomonadota</taxon>
        <taxon>Gammaproteobacteria</taxon>
        <taxon>Pasteurellales</taxon>
        <taxon>Pasteurellaceae</taxon>
        <taxon>Rodentibacter</taxon>
    </lineage>
</organism>
<dbReference type="PROSITE" id="PS00101">
    <property type="entry name" value="HEXAPEP_TRANSFERASES"/>
    <property type="match status" value="1"/>
</dbReference>
<dbReference type="PANTHER" id="PTHR43584">
    <property type="entry name" value="NUCLEOTIDYL TRANSFERASE"/>
    <property type="match status" value="1"/>
</dbReference>
<keyword evidence="7 18" id="KW-0479">Metal-binding</keyword>
<evidence type="ECO:0000256" key="16">
    <source>
        <dbReference type="ARBA" id="ARBA00048493"/>
    </source>
</evidence>
<dbReference type="InterPro" id="IPR029044">
    <property type="entry name" value="Nucleotide-diphossugar_trans"/>
</dbReference>
<feature type="binding site" evidence="18">
    <location>
        <begin position="81"/>
        <end position="82"/>
    </location>
    <ligand>
        <name>UDP-N-acetyl-alpha-D-glucosamine</name>
        <dbReference type="ChEBI" id="CHEBI:57705"/>
    </ligand>
</feature>
<dbReference type="CDD" id="cd02540">
    <property type="entry name" value="GT2_GlmU_N_bac"/>
    <property type="match status" value="1"/>
</dbReference>
<dbReference type="PANTHER" id="PTHR43584:SF3">
    <property type="entry name" value="BIFUNCTIONAL PROTEIN GLMU"/>
    <property type="match status" value="1"/>
</dbReference>
<dbReference type="InterPro" id="IPR050065">
    <property type="entry name" value="GlmU-like"/>
</dbReference>
<feature type="binding site" evidence="18">
    <location>
        <position position="154"/>
    </location>
    <ligand>
        <name>UDP-N-acetyl-alpha-D-glucosamine</name>
        <dbReference type="ChEBI" id="CHEBI:57705"/>
    </ligand>
</feature>
<comment type="catalytic activity">
    <reaction evidence="16 18">
        <text>N-acetyl-alpha-D-glucosamine 1-phosphate + UTP + H(+) = UDP-N-acetyl-alpha-D-glucosamine + diphosphate</text>
        <dbReference type="Rhea" id="RHEA:13509"/>
        <dbReference type="ChEBI" id="CHEBI:15378"/>
        <dbReference type="ChEBI" id="CHEBI:33019"/>
        <dbReference type="ChEBI" id="CHEBI:46398"/>
        <dbReference type="ChEBI" id="CHEBI:57705"/>
        <dbReference type="ChEBI" id="CHEBI:57776"/>
        <dbReference type="EC" id="2.7.7.23"/>
    </reaction>
</comment>
<dbReference type="SUPFAM" id="SSF53448">
    <property type="entry name" value="Nucleotide-diphospho-sugar transferases"/>
    <property type="match status" value="1"/>
</dbReference>
<dbReference type="EMBL" id="MLAA01000036">
    <property type="protein sequence ID" value="OOF67966.1"/>
    <property type="molecule type" value="Genomic_DNA"/>
</dbReference>
<evidence type="ECO:0000256" key="11">
    <source>
        <dbReference type="ARBA" id="ARBA00022984"/>
    </source>
</evidence>
<feature type="binding site" evidence="18">
    <location>
        <position position="227"/>
    </location>
    <ligand>
        <name>UDP-N-acetyl-alpha-D-glucosamine</name>
        <dbReference type="ChEBI" id="CHEBI:57705"/>
    </ligand>
</feature>
<dbReference type="RefSeq" id="WP_077464009.1">
    <property type="nucleotide sequence ID" value="NZ_MLAA01000036.1"/>
</dbReference>
<dbReference type="InterPro" id="IPR011004">
    <property type="entry name" value="Trimer_LpxA-like_sf"/>
</dbReference>
<feature type="region of interest" description="Linker" evidence="18">
    <location>
        <begin position="230"/>
        <end position="250"/>
    </location>
</feature>
<dbReference type="HAMAP" id="MF_01631">
    <property type="entry name" value="GlmU"/>
    <property type="match status" value="1"/>
</dbReference>
<dbReference type="CDD" id="cd03353">
    <property type="entry name" value="LbH_GlmU_C"/>
    <property type="match status" value="1"/>
</dbReference>
<dbReference type="NCBIfam" id="TIGR01173">
    <property type="entry name" value="glmU"/>
    <property type="match status" value="1"/>
</dbReference>
<evidence type="ECO:0000256" key="5">
    <source>
        <dbReference type="ARBA" id="ARBA00022679"/>
    </source>
</evidence>
<evidence type="ECO:0000256" key="6">
    <source>
        <dbReference type="ARBA" id="ARBA00022695"/>
    </source>
</evidence>
<feature type="binding site" evidence="18">
    <location>
        <position position="25"/>
    </location>
    <ligand>
        <name>UDP-N-acetyl-alpha-D-glucosamine</name>
        <dbReference type="ChEBI" id="CHEBI:57705"/>
    </ligand>
</feature>
<feature type="region of interest" description="N-acetyltransferase" evidence="18">
    <location>
        <begin position="251"/>
        <end position="456"/>
    </location>
</feature>
<feature type="domain" description="Mannose-1-phosphate guanyltransferase C-terminal" evidence="20">
    <location>
        <begin position="270"/>
        <end position="339"/>
    </location>
</feature>